<dbReference type="EMBL" id="KB445809">
    <property type="protein sequence ID" value="EMD32814.1"/>
    <property type="molecule type" value="Genomic_DNA"/>
</dbReference>
<gene>
    <name evidence="2" type="ORF">CERSUDRAFT_77189</name>
</gene>
<dbReference type="HOGENOM" id="CLU_612492_0_0_1"/>
<dbReference type="STRING" id="914234.M2PB79"/>
<sequence>MYVPYIVWRRGNRRRTSLNHSTRHFNAKSSRQILYFFETARVTEMSLSKPNFVIHILSVALSDILSLAKVCATWTCLIREYRAAQYITFNQVLSTWLCFSPHTMRDWTGTDSRSEISTGMACSVMHRKNRPNVLLGVLLAVCTVSCIQQANTQGTNAICSDEFSWNHVDVQREWPIALHGAFVDALPGPGEAYDIPSITMSNDCECNSVIWSMFQACTVCQNGTTVPDDGIIFFISWVIWTSNCATGYIQVFTVPFLPNTSVPAWAYMDNKISPSSASELSDQVTVDFVDITAANPNTTTTNMPITTSQGTQTVPTSAAFQGSQPISIPGTSSASGSSTTACNASRNTSASTNKAAIAGGVAGGIGGLVIIGAAALLWRRKISRQGPVLDAAESAPIAIASLNSFALTSDIQLQLTGSTAPPSQDTILKDRAGSLVQSYYPEFCKYL</sequence>
<organism evidence="2 3">
    <name type="scientific">Ceriporiopsis subvermispora (strain B)</name>
    <name type="common">White-rot fungus</name>
    <name type="synonym">Gelatoporia subvermispora</name>
    <dbReference type="NCBI Taxonomy" id="914234"/>
    <lineage>
        <taxon>Eukaryota</taxon>
        <taxon>Fungi</taxon>
        <taxon>Dikarya</taxon>
        <taxon>Basidiomycota</taxon>
        <taxon>Agaricomycotina</taxon>
        <taxon>Agaricomycetes</taxon>
        <taxon>Polyporales</taxon>
        <taxon>Gelatoporiaceae</taxon>
        <taxon>Gelatoporia</taxon>
    </lineage>
</organism>
<keyword evidence="1" id="KW-1133">Transmembrane helix</keyword>
<dbReference type="OrthoDB" id="2757266at2759"/>
<keyword evidence="1" id="KW-0472">Membrane</keyword>
<dbReference type="AlphaFoldDB" id="M2PB79"/>
<feature type="transmembrane region" description="Helical" evidence="1">
    <location>
        <begin position="355"/>
        <end position="378"/>
    </location>
</feature>
<evidence type="ECO:0000313" key="3">
    <source>
        <dbReference type="Proteomes" id="UP000016930"/>
    </source>
</evidence>
<reference evidence="2 3" key="1">
    <citation type="journal article" date="2012" name="Proc. Natl. Acad. Sci. U.S.A.">
        <title>Comparative genomics of Ceriporiopsis subvermispora and Phanerochaete chrysosporium provide insight into selective ligninolysis.</title>
        <authorList>
            <person name="Fernandez-Fueyo E."/>
            <person name="Ruiz-Duenas F.J."/>
            <person name="Ferreira P."/>
            <person name="Floudas D."/>
            <person name="Hibbett D.S."/>
            <person name="Canessa P."/>
            <person name="Larrondo L.F."/>
            <person name="James T.Y."/>
            <person name="Seelenfreund D."/>
            <person name="Lobos S."/>
            <person name="Polanco R."/>
            <person name="Tello M."/>
            <person name="Honda Y."/>
            <person name="Watanabe T."/>
            <person name="Watanabe T."/>
            <person name="Ryu J.S."/>
            <person name="Kubicek C.P."/>
            <person name="Schmoll M."/>
            <person name="Gaskell J."/>
            <person name="Hammel K.E."/>
            <person name="St John F.J."/>
            <person name="Vanden Wymelenberg A."/>
            <person name="Sabat G."/>
            <person name="Splinter BonDurant S."/>
            <person name="Syed K."/>
            <person name="Yadav J.S."/>
            <person name="Doddapaneni H."/>
            <person name="Subramanian V."/>
            <person name="Lavin J.L."/>
            <person name="Oguiza J.A."/>
            <person name="Perez G."/>
            <person name="Pisabarro A.G."/>
            <person name="Ramirez L."/>
            <person name="Santoyo F."/>
            <person name="Master E."/>
            <person name="Coutinho P.M."/>
            <person name="Henrissat B."/>
            <person name="Lombard V."/>
            <person name="Magnuson J.K."/>
            <person name="Kuees U."/>
            <person name="Hori C."/>
            <person name="Igarashi K."/>
            <person name="Samejima M."/>
            <person name="Held B.W."/>
            <person name="Barry K.W."/>
            <person name="LaButti K.M."/>
            <person name="Lapidus A."/>
            <person name="Lindquist E.A."/>
            <person name="Lucas S.M."/>
            <person name="Riley R."/>
            <person name="Salamov A.A."/>
            <person name="Hoffmeister D."/>
            <person name="Schwenk D."/>
            <person name="Hadar Y."/>
            <person name="Yarden O."/>
            <person name="de Vries R.P."/>
            <person name="Wiebenga A."/>
            <person name="Stenlid J."/>
            <person name="Eastwood D."/>
            <person name="Grigoriev I.V."/>
            <person name="Berka R.M."/>
            <person name="Blanchette R.A."/>
            <person name="Kersten P."/>
            <person name="Martinez A.T."/>
            <person name="Vicuna R."/>
            <person name="Cullen D."/>
        </authorList>
    </citation>
    <scope>NUCLEOTIDE SEQUENCE [LARGE SCALE GENOMIC DNA]</scope>
    <source>
        <strain evidence="2 3">B</strain>
    </source>
</reference>
<name>M2PB79_CERS8</name>
<keyword evidence="3" id="KW-1185">Reference proteome</keyword>
<dbReference type="Proteomes" id="UP000016930">
    <property type="component" value="Unassembled WGS sequence"/>
</dbReference>
<protein>
    <submittedName>
        <fullName evidence="2">Uncharacterized protein</fullName>
    </submittedName>
</protein>
<accession>M2PB79</accession>
<evidence type="ECO:0000313" key="2">
    <source>
        <dbReference type="EMBL" id="EMD32814.1"/>
    </source>
</evidence>
<evidence type="ECO:0000256" key="1">
    <source>
        <dbReference type="SAM" id="Phobius"/>
    </source>
</evidence>
<proteinExistence type="predicted"/>
<keyword evidence="1" id="KW-0812">Transmembrane</keyword>